<evidence type="ECO:0000313" key="4">
    <source>
        <dbReference type="Proteomes" id="UP001186944"/>
    </source>
</evidence>
<reference evidence="3" key="1">
    <citation type="submission" date="2019-08" db="EMBL/GenBank/DDBJ databases">
        <title>The improved chromosome-level genome for the pearl oyster Pinctada fucata martensii using PacBio sequencing and Hi-C.</title>
        <authorList>
            <person name="Zheng Z."/>
        </authorList>
    </citation>
    <scope>NUCLEOTIDE SEQUENCE</scope>
    <source>
        <strain evidence="3">ZZ-2019</strain>
        <tissue evidence="3">Adductor muscle</tissue>
    </source>
</reference>
<evidence type="ECO:0008006" key="5">
    <source>
        <dbReference type="Google" id="ProtNLM"/>
    </source>
</evidence>
<evidence type="ECO:0000313" key="3">
    <source>
        <dbReference type="EMBL" id="KAK3098239.1"/>
    </source>
</evidence>
<sequence length="621" mass="69818">MFLPAAKPRPYWVISTDYEYAAVYSCFDIQDDGDCRKDKAYLWTLNRYYKGHTLAQQAAIDEAARSVCIEPGNGNFRQIKQDGGCDISNAHLHTGPGLIFVLLTVIMEMGSSSIPLKRKLGYSVGHVLNDLTASMWFSYLIAYFHEVKQFDDWLAGYLMLIGQVADAVLTPLIGIACDRSGHGCCRIGRRKSWHIIGTISIALSFPFIFIPCYKCDNVPDWAQFLYFVPIIILFQFGWASLQISHLSLIPEMTSSSTEKVQLNGWRYAITVTSHTTVYLLALLLFDLHKDEDKKSFLNPEDAHIFRDLAVYCVGIGIVFSGVFYLCVHEKEHAKSPSSKLKEHTKTNDMDKNQNRSMYEMNENPLHGQQNNDDDSQTTESETKLSKAKIWTIQEYGSMTPSISMDAEDTTTENISNLDKHRQQKSRHWKQWLKRSHFYQESVAVVPMTVYVAGLVTSLFMRSTNGLLGRKRTYIIGQSFILGACIWLFFIDKETSSRIYGVATLIGIGGSTVLVTSLAMTADLIDEYSDSAGFVYGAMSFLEKLANGIAVVLIQRMNPCKSTGPSTEATCTEYYRNVIVTVPGGVTFVSLLVILSLMPSIGGIQDWKYNGQYIVLINEKKQ</sequence>
<dbReference type="Gene3D" id="1.20.1250.20">
    <property type="entry name" value="MFS general substrate transporter like domains"/>
    <property type="match status" value="2"/>
</dbReference>
<proteinExistence type="inferred from homology"/>
<feature type="transmembrane region" description="Helical" evidence="2">
    <location>
        <begin position="154"/>
        <end position="173"/>
    </location>
</feature>
<feature type="transmembrane region" description="Helical" evidence="2">
    <location>
        <begin position="501"/>
        <end position="521"/>
    </location>
</feature>
<feature type="transmembrane region" description="Helical" evidence="2">
    <location>
        <begin position="308"/>
        <end position="327"/>
    </location>
</feature>
<dbReference type="Pfam" id="PF13347">
    <property type="entry name" value="MFS_2"/>
    <property type="match status" value="2"/>
</dbReference>
<keyword evidence="2" id="KW-1133">Transmembrane helix</keyword>
<feature type="transmembrane region" description="Helical" evidence="2">
    <location>
        <begin position="264"/>
        <end position="288"/>
    </location>
</feature>
<comment type="similarity">
    <text evidence="1">Belongs to the major facilitator superfamily.</text>
</comment>
<feature type="transmembrane region" description="Helical" evidence="2">
    <location>
        <begin position="442"/>
        <end position="460"/>
    </location>
</feature>
<dbReference type="GO" id="GO:0048021">
    <property type="term" value="P:regulation of melanin biosynthetic process"/>
    <property type="evidence" value="ECO:0007669"/>
    <property type="project" value="TreeGrafter"/>
</dbReference>
<dbReference type="GO" id="GO:0008289">
    <property type="term" value="F:lipid binding"/>
    <property type="evidence" value="ECO:0007669"/>
    <property type="project" value="UniProtKB-KW"/>
</dbReference>
<dbReference type="SUPFAM" id="SSF50814">
    <property type="entry name" value="Lipocalins"/>
    <property type="match status" value="1"/>
</dbReference>
<feature type="transmembrane region" description="Helical" evidence="2">
    <location>
        <begin position="533"/>
        <end position="553"/>
    </location>
</feature>
<dbReference type="Proteomes" id="UP001186944">
    <property type="component" value="Unassembled WGS sequence"/>
</dbReference>
<dbReference type="GO" id="GO:0043474">
    <property type="term" value="P:pigment metabolic process involved in pigmentation"/>
    <property type="evidence" value="ECO:0007669"/>
    <property type="project" value="TreeGrafter"/>
</dbReference>
<dbReference type="SUPFAM" id="SSF103473">
    <property type="entry name" value="MFS general substrate transporter"/>
    <property type="match status" value="1"/>
</dbReference>
<feature type="transmembrane region" description="Helical" evidence="2">
    <location>
        <begin position="120"/>
        <end position="142"/>
    </location>
</feature>
<comment type="caution">
    <text evidence="3">The sequence shown here is derived from an EMBL/GenBank/DDBJ whole genome shotgun (WGS) entry which is preliminary data.</text>
</comment>
<feature type="transmembrane region" description="Helical" evidence="2">
    <location>
        <begin position="573"/>
        <end position="597"/>
    </location>
</feature>
<dbReference type="Gene3D" id="2.40.128.20">
    <property type="match status" value="1"/>
</dbReference>
<dbReference type="GO" id="GO:0008643">
    <property type="term" value="P:carbohydrate transport"/>
    <property type="evidence" value="ECO:0007669"/>
    <property type="project" value="InterPro"/>
</dbReference>
<accession>A0AA88YJU2</accession>
<name>A0AA88YJU2_PINIB</name>
<keyword evidence="4" id="KW-1185">Reference proteome</keyword>
<dbReference type="GO" id="GO:0015293">
    <property type="term" value="F:symporter activity"/>
    <property type="evidence" value="ECO:0007669"/>
    <property type="project" value="InterPro"/>
</dbReference>
<feature type="transmembrane region" description="Helical" evidence="2">
    <location>
        <begin position="472"/>
        <end position="489"/>
    </location>
</feature>
<dbReference type="InterPro" id="IPR039672">
    <property type="entry name" value="MFS_2"/>
</dbReference>
<dbReference type="CDD" id="cd17491">
    <property type="entry name" value="MFS_MFSD12"/>
    <property type="match status" value="1"/>
</dbReference>
<dbReference type="InterPro" id="IPR012674">
    <property type="entry name" value="Calycin"/>
</dbReference>
<organism evidence="3 4">
    <name type="scientific">Pinctada imbricata</name>
    <name type="common">Atlantic pearl-oyster</name>
    <name type="synonym">Pinctada martensii</name>
    <dbReference type="NCBI Taxonomy" id="66713"/>
    <lineage>
        <taxon>Eukaryota</taxon>
        <taxon>Metazoa</taxon>
        <taxon>Spiralia</taxon>
        <taxon>Lophotrochozoa</taxon>
        <taxon>Mollusca</taxon>
        <taxon>Bivalvia</taxon>
        <taxon>Autobranchia</taxon>
        <taxon>Pteriomorphia</taxon>
        <taxon>Pterioida</taxon>
        <taxon>Pterioidea</taxon>
        <taxon>Pteriidae</taxon>
        <taxon>Pinctada</taxon>
    </lineage>
</organism>
<dbReference type="FunFam" id="1.20.1250.20:FF:000431">
    <property type="entry name" value="Predicted protein"/>
    <property type="match status" value="1"/>
</dbReference>
<dbReference type="PANTHER" id="PTHR11328">
    <property type="entry name" value="MAJOR FACILITATOR SUPERFAMILY DOMAIN-CONTAINING PROTEIN"/>
    <property type="match status" value="1"/>
</dbReference>
<dbReference type="PANTHER" id="PTHR11328:SF28">
    <property type="entry name" value="MAJOR FACILITATOR SUPERFAMILY DOMAIN-CONTAINING PROTEIN 12"/>
    <property type="match status" value="1"/>
</dbReference>
<dbReference type="AlphaFoldDB" id="A0AA88YJU2"/>
<feature type="transmembrane region" description="Helical" evidence="2">
    <location>
        <begin position="193"/>
        <end position="211"/>
    </location>
</feature>
<evidence type="ECO:0000256" key="2">
    <source>
        <dbReference type="SAM" id="Phobius"/>
    </source>
</evidence>
<keyword evidence="2" id="KW-0812">Transmembrane</keyword>
<keyword evidence="2" id="KW-0472">Membrane</keyword>
<dbReference type="EMBL" id="VSWD01000007">
    <property type="protein sequence ID" value="KAK3098239.1"/>
    <property type="molecule type" value="Genomic_DNA"/>
</dbReference>
<dbReference type="GO" id="GO:0005886">
    <property type="term" value="C:plasma membrane"/>
    <property type="evidence" value="ECO:0007669"/>
    <property type="project" value="TreeGrafter"/>
</dbReference>
<evidence type="ECO:0000256" key="1">
    <source>
        <dbReference type="ARBA" id="ARBA00008335"/>
    </source>
</evidence>
<dbReference type="InterPro" id="IPR036259">
    <property type="entry name" value="MFS_trans_sf"/>
</dbReference>
<gene>
    <name evidence="3" type="ORF">FSP39_017494</name>
</gene>
<protein>
    <recommendedName>
        <fullName evidence="5">Major facilitator superfamily domain-containing protein 12</fullName>
    </recommendedName>
</protein>
<feature type="transmembrane region" description="Helical" evidence="2">
    <location>
        <begin position="223"/>
        <end position="243"/>
    </location>
</feature>